<organism evidence="2 3">
    <name type="scientific">Roseateles depolymerans</name>
    <dbReference type="NCBI Taxonomy" id="76731"/>
    <lineage>
        <taxon>Bacteria</taxon>
        <taxon>Pseudomonadati</taxon>
        <taxon>Pseudomonadota</taxon>
        <taxon>Betaproteobacteria</taxon>
        <taxon>Burkholderiales</taxon>
        <taxon>Sphaerotilaceae</taxon>
        <taxon>Roseateles</taxon>
    </lineage>
</organism>
<name>A0A2W5FEG1_9BURK</name>
<evidence type="ECO:0000256" key="1">
    <source>
        <dbReference type="SAM" id="SignalP"/>
    </source>
</evidence>
<keyword evidence="1" id="KW-0732">Signal</keyword>
<evidence type="ECO:0000313" key="3">
    <source>
        <dbReference type="Proteomes" id="UP000249633"/>
    </source>
</evidence>
<proteinExistence type="predicted"/>
<feature type="signal peptide" evidence="1">
    <location>
        <begin position="1"/>
        <end position="30"/>
    </location>
</feature>
<sequence length="762" mass="80558">MKLPLSKSQIALAVAALGSAVIVAPNIATAAGKTAGKYVAGDFHNHTTCSDGSISMQKLVKKVTDKVDTPWGLDWFVQAGHGGNGNRNCTLVEDATLATPAYPYLTGNTPYNTGTTSSPSQYAGPSTTWTQSIGAANLKGLNGGVGGNGNMWRWQSIQEYQYPLLEYLSAQKNLPLFIGMESVVAGHEHTSMSIITGQMPASLDNASLPTTPGYTALGNANALAQWSYCFDRGDTDNSRGNTTGSNIGNNWDCSNPASADSTSATLGWSDAAKKLMQPSGTGTGSKGHLKTVEALKWMAQFHGNASYYVPAHLERAGPFNPDGNNGFNIEHLRNFNNAAPAIAFGFESQPGHGAANNRGEYQVKRNNIAGVMTDSVGGTTYGGTGVYAGQVGGVWDALLGEGRNWWFFASSDWHNRGMFGPDDRRSSQDFYPGEYQRTYVMVRNGSDKLRPQTIVDGLRTGNAWSTSGQLIDRLALVVCSSYAGPSARSNAAVEAIAIAAATKGTDVDTAGCATMGEKLTVRPGAELVVAVALRDPEGTNYSPYSFPNPSLAQIGINQPMNKPVLDHVDLIRGMVTGYRQPGTAGYAGEWPRNTDWLRADGSTAGLAAVPAAAKNTSASVIKTFSGNGSTPWVRVASGVDNTPFLKMSFRIPAVQASQYVRLRGSNLPAAVPYETDANGNPLADLFTNANDTTMLRIPCTTAHSANSQFDGCPDHLATASGASPIAGQKAVSYDVAAWADLWFYSNPVYIEVANSYPVAGVR</sequence>
<accession>A0A2W5FEG1</accession>
<protein>
    <recommendedName>
        <fullName evidence="4">Phosphoesterase</fullName>
    </recommendedName>
</protein>
<dbReference type="AlphaFoldDB" id="A0A2W5FEG1"/>
<dbReference type="EMBL" id="QFOD01000018">
    <property type="protein sequence ID" value="PZP29402.1"/>
    <property type="molecule type" value="Genomic_DNA"/>
</dbReference>
<evidence type="ECO:0000313" key="2">
    <source>
        <dbReference type="EMBL" id="PZP29402.1"/>
    </source>
</evidence>
<comment type="caution">
    <text evidence="2">The sequence shown here is derived from an EMBL/GenBank/DDBJ whole genome shotgun (WGS) entry which is preliminary data.</text>
</comment>
<feature type="chain" id="PRO_5016027972" description="Phosphoesterase" evidence="1">
    <location>
        <begin position="31"/>
        <end position="762"/>
    </location>
</feature>
<gene>
    <name evidence="2" type="ORF">DI603_17195</name>
</gene>
<evidence type="ECO:0008006" key="4">
    <source>
        <dbReference type="Google" id="ProtNLM"/>
    </source>
</evidence>
<reference evidence="2 3" key="1">
    <citation type="submission" date="2017-08" db="EMBL/GenBank/DDBJ databases">
        <title>Infants hospitalized years apart are colonized by the same room-sourced microbial strains.</title>
        <authorList>
            <person name="Brooks B."/>
            <person name="Olm M.R."/>
            <person name="Firek B.A."/>
            <person name="Baker R."/>
            <person name="Thomas B.C."/>
            <person name="Morowitz M.J."/>
            <person name="Banfield J.F."/>
        </authorList>
    </citation>
    <scope>NUCLEOTIDE SEQUENCE [LARGE SCALE GENOMIC DNA]</scope>
    <source>
        <strain evidence="2">S2_012_000_R2_81</strain>
    </source>
</reference>
<dbReference type="Proteomes" id="UP000249633">
    <property type="component" value="Unassembled WGS sequence"/>
</dbReference>